<dbReference type="AlphaFoldDB" id="A0A7L9MD94"/>
<proteinExistence type="predicted"/>
<dbReference type="EMBL" id="CP054955">
    <property type="protein sequence ID" value="QOK63852.1"/>
    <property type="molecule type" value="Genomic_DNA"/>
</dbReference>
<evidence type="ECO:0000313" key="1">
    <source>
        <dbReference type="EMBL" id="QOK63852.1"/>
    </source>
</evidence>
<dbReference type="RefSeq" id="WP_006132461.1">
    <property type="nucleotide sequence ID" value="NZ_CP054955.1"/>
</dbReference>
<reference evidence="1 2" key="1">
    <citation type="submission" date="2020-06" db="EMBL/GenBank/DDBJ databases">
        <title>New insights into brucella suis CRO type strains.</title>
        <authorList>
            <person name="Duvnjak S."/>
            <person name="Pavlinec Z."/>
            <person name="Vaser R."/>
            <person name="Sikic M."/>
            <person name="Kizanovic K."/>
            <person name="Spicic S."/>
        </authorList>
    </citation>
    <scope>NUCLEOTIDE SEQUENCE [LARGE SCALE GENOMIC DNA]</scope>
    <source>
        <strain evidence="1 2">CVI_72</strain>
    </source>
</reference>
<dbReference type="Proteomes" id="UP000593625">
    <property type="component" value="Chromosome I"/>
</dbReference>
<name>A0A7L9MD94_BRUSS</name>
<accession>A0A7L9MD94</accession>
<gene>
    <name evidence="1" type="ORF">HUZ30_03420</name>
</gene>
<evidence type="ECO:0008006" key="3">
    <source>
        <dbReference type="Google" id="ProtNLM"/>
    </source>
</evidence>
<evidence type="ECO:0000313" key="2">
    <source>
        <dbReference type="Proteomes" id="UP000593625"/>
    </source>
</evidence>
<dbReference type="GeneID" id="55590453"/>
<organism evidence="1 2">
    <name type="scientific">Brucella suis bv. 4</name>
    <dbReference type="NCBI Taxonomy" id="1567501"/>
    <lineage>
        <taxon>Bacteria</taxon>
        <taxon>Pseudomonadati</taxon>
        <taxon>Pseudomonadota</taxon>
        <taxon>Alphaproteobacteria</taxon>
        <taxon>Hyphomicrobiales</taxon>
        <taxon>Brucellaceae</taxon>
        <taxon>Brucella/Ochrobactrum group</taxon>
        <taxon>Brucella</taxon>
    </lineage>
</organism>
<protein>
    <recommendedName>
        <fullName evidence="3">Apea-like HEPN domain-containing protein</fullName>
    </recommendedName>
</protein>
<sequence>MNFGGTLKANILSTLSVKSTKSINQSESYLAGKHNQLNLFAAIDDLVTDENKLSEAERTAIEHHIITLRAAIARALWSREIYVGRSILDDCVFGACKAGGGNIVGRVIADLAQAGAERPGFVLYPLTSFGMKIPTLFDRSSSLRDWVAFSRAGYAVSGQQHSVKAAHERLCEMSVALGIRQRIVFDDVRHFATHATWLARNPLMLVRLTSHTGDMYENQFVYSLKIRTAASCLLMLHALSVEKSDPVEKFHATSNVNNWETLNIRHYLIGENLRGRPMGLRRVPMNVSALELARLSDVAAVISTDELSTARMKRLSTAIMTALKTVEQGYFRHVNLSSKDKVQKRLYKRFVTALDWYRQSFGSRINESEAVVAIAVAFETLLTDAYQRGVADRIERRLGLCLKGVPGVDSYKQAVLALYHARSEIVHNGSLGQQANLVAAQAAFARCFHMLISRLEGWTPVANEPIRDLLNDI</sequence>